<comment type="caution">
    <text evidence="2">The sequence shown here is derived from an EMBL/GenBank/DDBJ whole genome shotgun (WGS) entry which is preliminary data.</text>
</comment>
<dbReference type="Proteomes" id="UP000249886">
    <property type="component" value="Unassembled WGS sequence"/>
</dbReference>
<organism evidence="2 3">
    <name type="scientific">Corynebacterium matruchotii</name>
    <dbReference type="NCBI Taxonomy" id="43768"/>
    <lineage>
        <taxon>Bacteria</taxon>
        <taxon>Bacillati</taxon>
        <taxon>Actinomycetota</taxon>
        <taxon>Actinomycetes</taxon>
        <taxon>Mycobacteriales</taxon>
        <taxon>Corynebacteriaceae</taxon>
        <taxon>Corynebacterium</taxon>
    </lineage>
</organism>
<evidence type="ECO:0000313" key="3">
    <source>
        <dbReference type="Proteomes" id="UP000249886"/>
    </source>
</evidence>
<evidence type="ECO:0000313" key="2">
    <source>
        <dbReference type="EMBL" id="SPW31222.1"/>
    </source>
</evidence>
<name>A0A8B4H8W0_9CORY</name>
<proteinExistence type="predicted"/>
<protein>
    <submittedName>
        <fullName evidence="2">Uncharacterized protein</fullName>
    </submittedName>
</protein>
<sequence>MWLTTFGGTAKSSTSTVPRQPDSMMMPTRGSAGRPGAFTTTANTGRFFVDRASTSPTRTFDSTAVTASRRWRIRSFFAFRSSRLRSRCSCMYSRNSASGCSLGTCRAASSSSSCCSSSCTRCSAFSTWWACPTMLLLAWNWANDISSRWWAAVNPMVFSRFTLML</sequence>
<dbReference type="AlphaFoldDB" id="A0A8B4H8W0"/>
<reference evidence="2 3" key="1">
    <citation type="submission" date="2018-06" db="EMBL/GenBank/DDBJ databases">
        <authorList>
            <consortium name="Pathogen Informatics"/>
            <person name="Doyle S."/>
        </authorList>
    </citation>
    <scope>NUCLEOTIDE SEQUENCE [LARGE SCALE GENOMIC DNA]</scope>
    <source>
        <strain evidence="2 3">NCTC10254</strain>
    </source>
</reference>
<dbReference type="EMBL" id="UARK01000028">
    <property type="protein sequence ID" value="SPW31222.1"/>
    <property type="molecule type" value="Genomic_DNA"/>
</dbReference>
<feature type="compositionally biased region" description="Polar residues" evidence="1">
    <location>
        <begin position="1"/>
        <end position="18"/>
    </location>
</feature>
<feature type="region of interest" description="Disordered" evidence="1">
    <location>
        <begin position="1"/>
        <end position="36"/>
    </location>
</feature>
<evidence type="ECO:0000256" key="1">
    <source>
        <dbReference type="SAM" id="MobiDB-lite"/>
    </source>
</evidence>
<accession>A0A8B4H8W0</accession>
<gene>
    <name evidence="2" type="ORF">NCTC10254_02026</name>
</gene>